<dbReference type="PANTHER" id="PTHR35539:SF1">
    <property type="entry name" value="CDNA SEQUENCE BC048562"/>
    <property type="match status" value="1"/>
</dbReference>
<feature type="domain" description="Domain of unknown function with conserved HDNR motif" evidence="1">
    <location>
        <begin position="13"/>
        <end position="220"/>
    </location>
</feature>
<dbReference type="Proteomes" id="UP000663882">
    <property type="component" value="Unassembled WGS sequence"/>
</dbReference>
<organism evidence="2 4">
    <name type="scientific">Rotaria sordida</name>
    <dbReference type="NCBI Taxonomy" id="392033"/>
    <lineage>
        <taxon>Eukaryota</taxon>
        <taxon>Metazoa</taxon>
        <taxon>Spiralia</taxon>
        <taxon>Gnathifera</taxon>
        <taxon>Rotifera</taxon>
        <taxon>Eurotatoria</taxon>
        <taxon>Bdelloidea</taxon>
        <taxon>Philodinida</taxon>
        <taxon>Philodinidae</taxon>
        <taxon>Rotaria</taxon>
    </lineage>
</organism>
<dbReference type="OrthoDB" id="10045229at2759"/>
<accession>A0A815A1K0</accession>
<proteinExistence type="predicted"/>
<dbReference type="Proteomes" id="UP000663823">
    <property type="component" value="Unassembled WGS sequence"/>
</dbReference>
<dbReference type="EMBL" id="CAJOAX010000347">
    <property type="protein sequence ID" value="CAF3572309.1"/>
    <property type="molecule type" value="Genomic_DNA"/>
</dbReference>
<dbReference type="PANTHER" id="PTHR35539">
    <property type="entry name" value="CDNA SEQUENCE BC048562"/>
    <property type="match status" value="1"/>
</dbReference>
<dbReference type="AlphaFoldDB" id="A0A815A1K0"/>
<dbReference type="Pfam" id="PF15115">
    <property type="entry name" value="HDNR"/>
    <property type="match status" value="1"/>
</dbReference>
<evidence type="ECO:0000313" key="3">
    <source>
        <dbReference type="EMBL" id="CAF3572309.1"/>
    </source>
</evidence>
<sequence length="311" mass="35956">MSQVQIRQISSKSLTNNPQIIGSWFPTGYYGHFRAKSRIDLCNDFRQLARPNPPKKFLDRQNSEASLHKFSQHDNRFKFECDPLVRSTQSGFGRRKLQTNVQGKFDPFFISWIPENVNEKNYINNNKITSYANDFNSNLISSQILFNAPSINSSSSSSSNELSVYSTVFNHGQPNEEQSKQIHQETFQRYSATLTRRSQIKQNERSKNVASCLIWNNINNENKSIKTNDTIINNILSTPLEPHINSHDIPTIIKQQKPYQNQLMQTFKTITQPYCKPSTLQDYQANLPFQLATSFGRTRTNSTEHLITKYM</sequence>
<comment type="caution">
    <text evidence="2">The sequence shown here is derived from an EMBL/GenBank/DDBJ whole genome shotgun (WGS) entry which is preliminary data.</text>
</comment>
<evidence type="ECO:0000313" key="2">
    <source>
        <dbReference type="EMBL" id="CAF1250798.1"/>
    </source>
</evidence>
<reference evidence="2" key="1">
    <citation type="submission" date="2021-02" db="EMBL/GenBank/DDBJ databases">
        <authorList>
            <person name="Nowell W R."/>
        </authorList>
    </citation>
    <scope>NUCLEOTIDE SEQUENCE</scope>
</reference>
<gene>
    <name evidence="3" type="ORF">OTI717_LOCUS5373</name>
    <name evidence="2" type="ORF">RFH988_LOCUS27158</name>
</gene>
<dbReference type="EMBL" id="CAJNOO010002259">
    <property type="protein sequence ID" value="CAF1250798.1"/>
    <property type="molecule type" value="Genomic_DNA"/>
</dbReference>
<evidence type="ECO:0000259" key="1">
    <source>
        <dbReference type="Pfam" id="PF15115"/>
    </source>
</evidence>
<name>A0A815A1K0_9BILA</name>
<dbReference type="InterPro" id="IPR029369">
    <property type="entry name" value="HDNR"/>
</dbReference>
<evidence type="ECO:0000313" key="4">
    <source>
        <dbReference type="Proteomes" id="UP000663882"/>
    </source>
</evidence>
<protein>
    <recommendedName>
        <fullName evidence="1">Domain of unknown function with conserved HDNR motif domain-containing protein</fullName>
    </recommendedName>
</protein>